<dbReference type="Pfam" id="PF25000">
    <property type="entry name" value="DUF7779"/>
    <property type="match status" value="1"/>
</dbReference>
<keyword evidence="5" id="KW-1185">Reference proteome</keyword>
<dbReference type="OrthoDB" id="264998at2"/>
<dbReference type="SUPFAM" id="SSF52540">
    <property type="entry name" value="P-loop containing nucleoside triphosphate hydrolases"/>
    <property type="match status" value="1"/>
</dbReference>
<dbReference type="SMART" id="SM00028">
    <property type="entry name" value="TPR"/>
    <property type="match status" value="5"/>
</dbReference>
<dbReference type="InterPro" id="IPR056681">
    <property type="entry name" value="DUF7779"/>
</dbReference>
<dbReference type="RefSeq" id="WP_146518305.1">
    <property type="nucleotide sequence ID" value="NZ_CP151726.1"/>
</dbReference>
<gene>
    <name evidence="4" type="ORF">Pla52n_08050</name>
</gene>
<name>A0A5C6B823_9BACT</name>
<dbReference type="EMBL" id="SJPN01000001">
    <property type="protein sequence ID" value="TWU08223.1"/>
    <property type="molecule type" value="Genomic_DNA"/>
</dbReference>
<dbReference type="InterPro" id="IPR002182">
    <property type="entry name" value="NB-ARC"/>
</dbReference>
<dbReference type="PANTHER" id="PTHR47691:SF3">
    <property type="entry name" value="HTH-TYPE TRANSCRIPTIONAL REGULATOR RV0890C-RELATED"/>
    <property type="match status" value="1"/>
</dbReference>
<comment type="caution">
    <text evidence="4">The sequence shown here is derived from an EMBL/GenBank/DDBJ whole genome shotgun (WGS) entry which is preliminary data.</text>
</comment>
<sequence length="917" mass="104277">MTRIFLSCASGEYKPIRVMLADDLRSDAYEVRSQEDLAALGGKLLSLIDDQVRECSGVVHLVGVSSGETPKPKEVEQLQRSYRDFGGVTGLSEQQIQRLTYTQWEAWLAIYHKIPCFVFVEEVALEATLIEPQSSHWSALREHGHHWIPFSDREDLRTKAITKLHRFFERTIRQSSESRIENLPYPSIDTLLKGRQADLGQLQDRLAPQHSRTVSLSSIHGLGGIGKTRLAVEYAWRNAQRYRALLFVTADTPQDFTQNLSELVSPDVLDLPDAFASVDQKKRLAAVLKWLRENERWLLIIDNVDTESAAQLVEKTIGSLCNGHVLITSRIATWSPAVQTVELSVLDESAGTDFLLARTRQRIRKGDDEEIARRLAGDLGGHALALEQAGAYIDEMQISLARYRELWSDGHDDVQNWQDERVTNYPRSLSACLRLNLMHVEQNHPPARQLIEHLSWFDAEPIPSGVFDNSRQEAVWTEVLSDKRLFKALGSLRRYSLIGRDRNGAVTMHRLVRQFAQEQQSDSTSQIRGTLKVLHRAVASAELESSEEMGDLIPHVDATLEYEDKMPLEPAVAADMLQIAGNWLVFNANEYRRAAAMLVAFQRLSADPMVDDQMRCRGLPALASVYWYDADYDLALRIAQQARKISKKTDIDPRVCIRIADILGCLYTDLGYFRASEYVFDEGLALCDQHLSPTDPIRGFLLNEKAWLYREMGRYQEAAAMFQERLQADEMMQQESQAFGITHNNLAYVYESWGCLDLAKEHNDIALRVISATIGEANKYFAHALNVCGDIQRKSGQLPAAIDSLERSLEIQMTEIADVHPHTAMVHWSLAETHLARADLRQAELHAKNALRIRERILPVPHPQIASCLEQLARVEHTFDRSAESERLSKLAQEMRQKHRHLEKTRPTQRRKVKPVH</sequence>
<organism evidence="4 5">
    <name type="scientific">Stieleria varia</name>
    <dbReference type="NCBI Taxonomy" id="2528005"/>
    <lineage>
        <taxon>Bacteria</taxon>
        <taxon>Pseudomonadati</taxon>
        <taxon>Planctomycetota</taxon>
        <taxon>Planctomycetia</taxon>
        <taxon>Pirellulales</taxon>
        <taxon>Pirellulaceae</taxon>
        <taxon>Stieleria</taxon>
    </lineage>
</organism>
<evidence type="ECO:0000313" key="5">
    <source>
        <dbReference type="Proteomes" id="UP000320176"/>
    </source>
</evidence>
<feature type="region of interest" description="Disordered" evidence="1">
    <location>
        <begin position="892"/>
        <end position="917"/>
    </location>
</feature>
<evidence type="ECO:0000259" key="3">
    <source>
        <dbReference type="Pfam" id="PF25000"/>
    </source>
</evidence>
<dbReference type="Pfam" id="PF13374">
    <property type="entry name" value="TPR_10"/>
    <property type="match status" value="1"/>
</dbReference>
<feature type="compositionally biased region" description="Basic residues" evidence="1">
    <location>
        <begin position="897"/>
        <end position="917"/>
    </location>
</feature>
<dbReference type="InterPro" id="IPR019734">
    <property type="entry name" value="TPR_rpt"/>
</dbReference>
<dbReference type="PANTHER" id="PTHR47691">
    <property type="entry name" value="REGULATOR-RELATED"/>
    <property type="match status" value="1"/>
</dbReference>
<dbReference type="InterPro" id="IPR011990">
    <property type="entry name" value="TPR-like_helical_dom_sf"/>
</dbReference>
<feature type="domain" description="NB-ARC" evidence="2">
    <location>
        <begin position="196"/>
        <end position="334"/>
    </location>
</feature>
<evidence type="ECO:0000256" key="1">
    <source>
        <dbReference type="SAM" id="MobiDB-lite"/>
    </source>
</evidence>
<proteinExistence type="predicted"/>
<protein>
    <submittedName>
        <fullName evidence="4">NB-ARC domain protein</fullName>
    </submittedName>
</protein>
<evidence type="ECO:0000313" key="4">
    <source>
        <dbReference type="EMBL" id="TWU08223.1"/>
    </source>
</evidence>
<reference evidence="4 5" key="1">
    <citation type="submission" date="2019-02" db="EMBL/GenBank/DDBJ databases">
        <title>Deep-cultivation of Planctomycetes and their phenomic and genomic characterization uncovers novel biology.</title>
        <authorList>
            <person name="Wiegand S."/>
            <person name="Jogler M."/>
            <person name="Boedeker C."/>
            <person name="Pinto D."/>
            <person name="Vollmers J."/>
            <person name="Rivas-Marin E."/>
            <person name="Kohn T."/>
            <person name="Peeters S.H."/>
            <person name="Heuer A."/>
            <person name="Rast P."/>
            <person name="Oberbeckmann S."/>
            <person name="Bunk B."/>
            <person name="Jeske O."/>
            <person name="Meyerdierks A."/>
            <person name="Storesund J.E."/>
            <person name="Kallscheuer N."/>
            <person name="Luecker S."/>
            <person name="Lage O.M."/>
            <person name="Pohl T."/>
            <person name="Merkel B.J."/>
            <person name="Hornburger P."/>
            <person name="Mueller R.-W."/>
            <person name="Bruemmer F."/>
            <person name="Labrenz M."/>
            <person name="Spormann A.M."/>
            <person name="Op Den Camp H."/>
            <person name="Overmann J."/>
            <person name="Amann R."/>
            <person name="Jetten M.S.M."/>
            <person name="Mascher T."/>
            <person name="Medema M.H."/>
            <person name="Devos D.P."/>
            <person name="Kaster A.-K."/>
            <person name="Ovreas L."/>
            <person name="Rohde M."/>
            <person name="Galperin M.Y."/>
            <person name="Jogler C."/>
        </authorList>
    </citation>
    <scope>NUCLEOTIDE SEQUENCE [LARGE SCALE GENOMIC DNA]</scope>
    <source>
        <strain evidence="4 5">Pla52n</strain>
    </source>
</reference>
<dbReference type="PRINTS" id="PR00364">
    <property type="entry name" value="DISEASERSIST"/>
</dbReference>
<dbReference type="Gene3D" id="3.40.50.300">
    <property type="entry name" value="P-loop containing nucleotide triphosphate hydrolases"/>
    <property type="match status" value="1"/>
</dbReference>
<dbReference type="Pfam" id="PF00931">
    <property type="entry name" value="NB-ARC"/>
    <property type="match status" value="1"/>
</dbReference>
<dbReference type="SUPFAM" id="SSF48452">
    <property type="entry name" value="TPR-like"/>
    <property type="match status" value="1"/>
</dbReference>
<feature type="domain" description="DUF7779" evidence="3">
    <location>
        <begin position="439"/>
        <end position="522"/>
    </location>
</feature>
<dbReference type="Proteomes" id="UP000320176">
    <property type="component" value="Unassembled WGS sequence"/>
</dbReference>
<evidence type="ECO:0000259" key="2">
    <source>
        <dbReference type="Pfam" id="PF00931"/>
    </source>
</evidence>
<dbReference type="Gene3D" id="1.25.40.10">
    <property type="entry name" value="Tetratricopeptide repeat domain"/>
    <property type="match status" value="2"/>
</dbReference>
<dbReference type="GO" id="GO:0043531">
    <property type="term" value="F:ADP binding"/>
    <property type="evidence" value="ECO:0007669"/>
    <property type="project" value="InterPro"/>
</dbReference>
<dbReference type="InterPro" id="IPR027417">
    <property type="entry name" value="P-loop_NTPase"/>
</dbReference>
<dbReference type="AlphaFoldDB" id="A0A5C6B823"/>
<accession>A0A5C6B823</accession>